<comment type="caution">
    <text evidence="1">The sequence shown here is derived from an EMBL/GenBank/DDBJ whole genome shotgun (WGS) entry which is preliminary data.</text>
</comment>
<organism evidence="1 2">
    <name type="scientific">Folsomia candida</name>
    <name type="common">Springtail</name>
    <dbReference type="NCBI Taxonomy" id="158441"/>
    <lineage>
        <taxon>Eukaryota</taxon>
        <taxon>Metazoa</taxon>
        <taxon>Ecdysozoa</taxon>
        <taxon>Arthropoda</taxon>
        <taxon>Hexapoda</taxon>
        <taxon>Collembola</taxon>
        <taxon>Entomobryomorpha</taxon>
        <taxon>Isotomoidea</taxon>
        <taxon>Isotomidae</taxon>
        <taxon>Proisotominae</taxon>
        <taxon>Folsomia</taxon>
    </lineage>
</organism>
<evidence type="ECO:0000313" key="2">
    <source>
        <dbReference type="Proteomes" id="UP000198287"/>
    </source>
</evidence>
<dbReference type="AlphaFoldDB" id="A0A226DU49"/>
<accession>A0A226DU49</accession>
<proteinExistence type="predicted"/>
<keyword evidence="2" id="KW-1185">Reference proteome</keyword>
<name>A0A226DU49_FOLCA</name>
<protein>
    <submittedName>
        <fullName evidence="1">Uncharacterized protein</fullName>
    </submittedName>
</protein>
<gene>
    <name evidence="1" type="ORF">Fcan01_17491</name>
</gene>
<dbReference type="SUPFAM" id="SSF81301">
    <property type="entry name" value="Nucleotidyltransferase"/>
    <property type="match status" value="1"/>
</dbReference>
<dbReference type="Proteomes" id="UP000198287">
    <property type="component" value="Unassembled WGS sequence"/>
</dbReference>
<reference evidence="1 2" key="1">
    <citation type="submission" date="2015-12" db="EMBL/GenBank/DDBJ databases">
        <title>The genome of Folsomia candida.</title>
        <authorList>
            <person name="Faddeeva A."/>
            <person name="Derks M.F."/>
            <person name="Anvar Y."/>
            <person name="Smit S."/>
            <person name="Van Straalen N."/>
            <person name="Roelofs D."/>
        </authorList>
    </citation>
    <scope>NUCLEOTIDE SEQUENCE [LARGE SCALE GENOMIC DNA]</scope>
    <source>
        <strain evidence="1 2">VU population</strain>
        <tissue evidence="1">Whole body</tissue>
    </source>
</reference>
<sequence>MPRVLSRIQRNEDLEYLVETELNPTPEFLKAGRDAMNHIYRALQRTGYLQVDRIKVGGSVGKGTAIGDTDFDVVVFQNDPEPPYGQRLQRNARRTGDRAGIEKMRQSEKSSWRWVSTTIVLARVCYGSCCISPSLRNFDPQKVMVAVISQRTTKAENVALLTKKNLASGCQPQNDR</sequence>
<dbReference type="Gene3D" id="3.30.460.10">
    <property type="entry name" value="Beta Polymerase, domain 2"/>
    <property type="match status" value="1"/>
</dbReference>
<dbReference type="PROSITE" id="PS50152">
    <property type="entry name" value="25A_SYNTH_3"/>
    <property type="match status" value="1"/>
</dbReference>
<evidence type="ECO:0000313" key="1">
    <source>
        <dbReference type="EMBL" id="OXA48344.1"/>
    </source>
</evidence>
<dbReference type="InterPro" id="IPR043519">
    <property type="entry name" value="NT_sf"/>
</dbReference>
<dbReference type="EMBL" id="LNIX01000012">
    <property type="protein sequence ID" value="OXA48344.1"/>
    <property type="molecule type" value="Genomic_DNA"/>
</dbReference>